<accession>A0A2G9SD26</accession>
<reference evidence="2" key="1">
    <citation type="journal article" date="2017" name="Nat. Commun.">
        <title>The North American bullfrog draft genome provides insight into hormonal regulation of long noncoding RNA.</title>
        <authorList>
            <person name="Hammond S.A."/>
            <person name="Warren R.L."/>
            <person name="Vandervalk B.P."/>
            <person name="Kucuk E."/>
            <person name="Khan H."/>
            <person name="Gibb E.A."/>
            <person name="Pandoh P."/>
            <person name="Kirk H."/>
            <person name="Zhao Y."/>
            <person name="Jones M."/>
            <person name="Mungall A.J."/>
            <person name="Coope R."/>
            <person name="Pleasance S."/>
            <person name="Moore R.A."/>
            <person name="Holt R.A."/>
            <person name="Round J.M."/>
            <person name="Ohora S."/>
            <person name="Walle B.V."/>
            <person name="Veldhoen N."/>
            <person name="Helbing C.C."/>
            <person name="Birol I."/>
        </authorList>
    </citation>
    <scope>NUCLEOTIDE SEQUENCE [LARGE SCALE GENOMIC DNA]</scope>
</reference>
<sequence length="47" mass="5504">MGTWARTLLGSDYNDDNEYTHTSYNAMHVKYAPTNIQTECSPKYMKR</sequence>
<dbReference type="EMBL" id="KV925337">
    <property type="protein sequence ID" value="PIO37413.1"/>
    <property type="molecule type" value="Genomic_DNA"/>
</dbReference>
<name>A0A2G9SD26_AQUCT</name>
<proteinExistence type="predicted"/>
<keyword evidence="2" id="KW-1185">Reference proteome</keyword>
<gene>
    <name evidence="1" type="ORF">AB205_0067580</name>
</gene>
<dbReference type="AlphaFoldDB" id="A0A2G9SD26"/>
<organism evidence="1 2">
    <name type="scientific">Aquarana catesbeiana</name>
    <name type="common">American bullfrog</name>
    <name type="synonym">Rana catesbeiana</name>
    <dbReference type="NCBI Taxonomy" id="8400"/>
    <lineage>
        <taxon>Eukaryota</taxon>
        <taxon>Metazoa</taxon>
        <taxon>Chordata</taxon>
        <taxon>Craniata</taxon>
        <taxon>Vertebrata</taxon>
        <taxon>Euteleostomi</taxon>
        <taxon>Amphibia</taxon>
        <taxon>Batrachia</taxon>
        <taxon>Anura</taxon>
        <taxon>Neobatrachia</taxon>
        <taxon>Ranoidea</taxon>
        <taxon>Ranidae</taxon>
        <taxon>Aquarana</taxon>
    </lineage>
</organism>
<evidence type="ECO:0000313" key="2">
    <source>
        <dbReference type="Proteomes" id="UP000228934"/>
    </source>
</evidence>
<dbReference type="Proteomes" id="UP000228934">
    <property type="component" value="Unassembled WGS sequence"/>
</dbReference>
<protein>
    <submittedName>
        <fullName evidence="1">Uncharacterized protein</fullName>
    </submittedName>
</protein>
<evidence type="ECO:0000313" key="1">
    <source>
        <dbReference type="EMBL" id="PIO37413.1"/>
    </source>
</evidence>
<dbReference type="OrthoDB" id="7837562at2759"/>